<keyword evidence="1" id="KW-0145">Chemotaxis</keyword>
<dbReference type="GO" id="GO:0007165">
    <property type="term" value="P:signal transduction"/>
    <property type="evidence" value="ECO:0007669"/>
    <property type="project" value="UniProtKB-KW"/>
</dbReference>
<feature type="domain" description="T-SNARE coiled-coil homology" evidence="7">
    <location>
        <begin position="261"/>
        <end position="323"/>
    </location>
</feature>
<dbReference type="AlphaFoldDB" id="A0A1E5L6L9"/>
<proteinExistence type="inferred from homology"/>
<feature type="compositionally biased region" description="Low complexity" evidence="4">
    <location>
        <begin position="305"/>
        <end position="317"/>
    </location>
</feature>
<keyword evidence="5" id="KW-0812">Transmembrane</keyword>
<reference evidence="9 10" key="1">
    <citation type="submission" date="2016-09" db="EMBL/GenBank/DDBJ databases">
        <title>Desulfuribacillus arsenicus sp. nov., an obligately anaerobic, dissimilatory arsenic- and antimonate-reducing bacterium isolated from anoxic sediments.</title>
        <authorList>
            <person name="Abin C.A."/>
            <person name="Hollibaugh J.T."/>
        </authorList>
    </citation>
    <scope>NUCLEOTIDE SEQUENCE [LARGE SCALE GENOMIC DNA]</scope>
    <source>
        <strain evidence="9 10">MLFW-2</strain>
    </source>
</reference>
<evidence type="ECO:0008006" key="11">
    <source>
        <dbReference type="Google" id="ProtNLM"/>
    </source>
</evidence>
<dbReference type="GO" id="GO:0005886">
    <property type="term" value="C:plasma membrane"/>
    <property type="evidence" value="ECO:0007669"/>
    <property type="project" value="TreeGrafter"/>
</dbReference>
<keyword evidence="10" id="KW-1185">Reference proteome</keyword>
<dbReference type="Gene3D" id="1.20.120.30">
    <property type="entry name" value="Aspartate receptor, ligand-binding domain"/>
    <property type="match status" value="1"/>
</dbReference>
<dbReference type="InterPro" id="IPR004090">
    <property type="entry name" value="Chemotax_Me-accpt_rcpt"/>
</dbReference>
<comment type="caution">
    <text evidence="9">The sequence shown here is derived from an EMBL/GenBank/DDBJ whole genome shotgun (WGS) entry which is preliminary data.</text>
</comment>
<dbReference type="RefSeq" id="WP_069701707.1">
    <property type="nucleotide sequence ID" value="NZ_MJAT01000012.1"/>
</dbReference>
<evidence type="ECO:0000259" key="6">
    <source>
        <dbReference type="PROSITE" id="PS50111"/>
    </source>
</evidence>
<evidence type="ECO:0000256" key="4">
    <source>
        <dbReference type="SAM" id="MobiDB-lite"/>
    </source>
</evidence>
<accession>A0A1E5L6L9</accession>
<dbReference type="PROSITE" id="PS50111">
    <property type="entry name" value="CHEMOTAXIS_TRANSDUC_2"/>
    <property type="match status" value="1"/>
</dbReference>
<dbReference type="PANTHER" id="PTHR43531:SF11">
    <property type="entry name" value="METHYL-ACCEPTING CHEMOTAXIS PROTEIN 3"/>
    <property type="match status" value="1"/>
</dbReference>
<dbReference type="GO" id="GO:0004888">
    <property type="term" value="F:transmembrane signaling receptor activity"/>
    <property type="evidence" value="ECO:0007669"/>
    <property type="project" value="InterPro"/>
</dbReference>
<dbReference type="OrthoDB" id="2443859at2"/>
<dbReference type="PROSITE" id="PS50885">
    <property type="entry name" value="HAMP"/>
    <property type="match status" value="1"/>
</dbReference>
<evidence type="ECO:0000259" key="8">
    <source>
        <dbReference type="PROSITE" id="PS50885"/>
    </source>
</evidence>
<dbReference type="Pfam" id="PF00672">
    <property type="entry name" value="HAMP"/>
    <property type="match status" value="1"/>
</dbReference>
<evidence type="ECO:0000256" key="1">
    <source>
        <dbReference type="ARBA" id="ARBA00022500"/>
    </source>
</evidence>
<dbReference type="SMART" id="SM00283">
    <property type="entry name" value="MA"/>
    <property type="match status" value="1"/>
</dbReference>
<protein>
    <recommendedName>
        <fullName evidence="11">Chemotaxis protein</fullName>
    </recommendedName>
</protein>
<dbReference type="CDD" id="cd06225">
    <property type="entry name" value="HAMP"/>
    <property type="match status" value="1"/>
</dbReference>
<keyword evidence="3" id="KW-0807">Transducer</keyword>
<dbReference type="Gene3D" id="1.10.287.950">
    <property type="entry name" value="Methyl-accepting chemotaxis protein"/>
    <property type="match status" value="1"/>
</dbReference>
<feature type="region of interest" description="Disordered" evidence="4">
    <location>
        <begin position="305"/>
        <end position="329"/>
    </location>
</feature>
<comment type="similarity">
    <text evidence="2">Belongs to the methyl-accepting chemotaxis (MCP) protein family.</text>
</comment>
<feature type="domain" description="Methyl-accepting transducer" evidence="6">
    <location>
        <begin position="270"/>
        <end position="499"/>
    </location>
</feature>
<organism evidence="9 10">
    <name type="scientific">Desulfuribacillus stibiiarsenatis</name>
    <dbReference type="NCBI Taxonomy" id="1390249"/>
    <lineage>
        <taxon>Bacteria</taxon>
        <taxon>Bacillati</taxon>
        <taxon>Bacillota</taxon>
        <taxon>Desulfuribacillia</taxon>
        <taxon>Desulfuribacillales</taxon>
        <taxon>Desulfuribacillaceae</taxon>
        <taxon>Desulfuribacillus</taxon>
    </lineage>
</organism>
<dbReference type="SUPFAM" id="SSF58104">
    <property type="entry name" value="Methyl-accepting chemotaxis protein (MCP) signaling domain"/>
    <property type="match status" value="1"/>
</dbReference>
<feature type="transmembrane region" description="Helical" evidence="5">
    <location>
        <begin position="189"/>
        <end position="209"/>
    </location>
</feature>
<dbReference type="Pfam" id="PF13682">
    <property type="entry name" value="CZB"/>
    <property type="match status" value="1"/>
</dbReference>
<evidence type="ECO:0000256" key="2">
    <source>
        <dbReference type="ARBA" id="ARBA00029447"/>
    </source>
</evidence>
<dbReference type="CDD" id="cd11386">
    <property type="entry name" value="MCP_signal"/>
    <property type="match status" value="1"/>
</dbReference>
<feature type="domain" description="HAMP" evidence="8">
    <location>
        <begin position="211"/>
        <end position="265"/>
    </location>
</feature>
<dbReference type="PANTHER" id="PTHR43531">
    <property type="entry name" value="PROTEIN ICFG"/>
    <property type="match status" value="1"/>
</dbReference>
<sequence length="519" mass="57508">MRIKIRTKLFGAFAVVLALMIAMGIIAFLLMENMNQANEQAIQKMEEIIFFVEREVDHLQWVNNLADSFVLNKEFTGQLDHTKCAFGTWYFDILNGEQLSTAPLVFQEKFREIEEPHRKLHETASNIKAIRADVANLDANTIALQIYEFETKTHLAEVRALLDELNVMLGEDKQALAQTVASQYSYAKIILIVMATIAVIFGAIVAFLLNRQITNPVNDVVSSLQDMAEQGGDLTRRISVQTKDEVGDLAHWFNAFLEKLQTVMIQVRDSTDSVTVAAEEISTGNQDLSQRTEEQAASLEEISGSIEEMSSSVESSSQHADQADQISQTTMQHIKKGEIVVKDMQDAMQDITKGSKEIAEIISTVNDIAFQTNLLALNAAVEAARAGEQGRGFAVVASEVRNLAGRSSEAAKEIEKLIKASIERVERGNKLMDETQQVLNEIIRNTQQTTDVVSEIAAALREQTVSAIDIRKAIDELNQVTQQNAALVQQIASSSEAMNGEAIDLTKLVELFTLEENEA</sequence>
<dbReference type="Pfam" id="PF00015">
    <property type="entry name" value="MCPsignal"/>
    <property type="match status" value="1"/>
</dbReference>
<name>A0A1E5L6L9_9FIRM</name>
<evidence type="ECO:0000256" key="3">
    <source>
        <dbReference type="PROSITE-ProRule" id="PRU00284"/>
    </source>
</evidence>
<evidence type="ECO:0000313" key="10">
    <source>
        <dbReference type="Proteomes" id="UP000095255"/>
    </source>
</evidence>
<dbReference type="FunFam" id="1.10.287.950:FF:000001">
    <property type="entry name" value="Methyl-accepting chemotaxis sensory transducer"/>
    <property type="match status" value="1"/>
</dbReference>
<dbReference type="PROSITE" id="PS50192">
    <property type="entry name" value="T_SNARE"/>
    <property type="match status" value="1"/>
</dbReference>
<gene>
    <name evidence="9" type="ORF">BHU72_02155</name>
</gene>
<feature type="compositionally biased region" description="Polar residues" evidence="4">
    <location>
        <begin position="318"/>
        <end position="329"/>
    </location>
</feature>
<dbReference type="PRINTS" id="PR00260">
    <property type="entry name" value="CHEMTRNSDUCR"/>
</dbReference>
<evidence type="ECO:0000313" key="9">
    <source>
        <dbReference type="EMBL" id="OEH85623.1"/>
    </source>
</evidence>
<dbReference type="InterPro" id="IPR051310">
    <property type="entry name" value="MCP_chemotaxis"/>
</dbReference>
<dbReference type="GO" id="GO:0006935">
    <property type="term" value="P:chemotaxis"/>
    <property type="evidence" value="ECO:0007669"/>
    <property type="project" value="UniProtKB-KW"/>
</dbReference>
<evidence type="ECO:0000259" key="7">
    <source>
        <dbReference type="PROSITE" id="PS50192"/>
    </source>
</evidence>
<dbReference type="InterPro" id="IPR025991">
    <property type="entry name" value="Chemoreceptor_zinc-bind_dom"/>
</dbReference>
<dbReference type="Proteomes" id="UP000095255">
    <property type="component" value="Unassembled WGS sequence"/>
</dbReference>
<evidence type="ECO:0000256" key="5">
    <source>
        <dbReference type="SAM" id="Phobius"/>
    </source>
</evidence>
<dbReference type="SMART" id="SM00304">
    <property type="entry name" value="HAMP"/>
    <property type="match status" value="1"/>
</dbReference>
<dbReference type="InterPro" id="IPR004089">
    <property type="entry name" value="MCPsignal_dom"/>
</dbReference>
<dbReference type="STRING" id="1390249.BHU72_02155"/>
<dbReference type="EMBL" id="MJAT01000012">
    <property type="protein sequence ID" value="OEH85623.1"/>
    <property type="molecule type" value="Genomic_DNA"/>
</dbReference>
<dbReference type="InterPro" id="IPR003660">
    <property type="entry name" value="HAMP_dom"/>
</dbReference>
<keyword evidence="5" id="KW-1133">Transmembrane helix</keyword>
<dbReference type="InterPro" id="IPR000727">
    <property type="entry name" value="T_SNARE_dom"/>
</dbReference>
<keyword evidence="5" id="KW-0472">Membrane</keyword>
<feature type="transmembrane region" description="Helical" evidence="5">
    <location>
        <begin position="9"/>
        <end position="31"/>
    </location>
</feature>